<dbReference type="AlphaFoldDB" id="A0A1H3GTI1"/>
<evidence type="ECO:0000313" key="3">
    <source>
        <dbReference type="Proteomes" id="UP000242415"/>
    </source>
</evidence>
<dbReference type="OrthoDB" id="5171966at2"/>
<dbReference type="Proteomes" id="UP000242415">
    <property type="component" value="Unassembled WGS sequence"/>
</dbReference>
<feature type="region of interest" description="Disordered" evidence="1">
    <location>
        <begin position="48"/>
        <end position="68"/>
    </location>
</feature>
<organism evidence="2 3">
    <name type="scientific">Micromonospora pattaloongensis</name>
    <dbReference type="NCBI Taxonomy" id="405436"/>
    <lineage>
        <taxon>Bacteria</taxon>
        <taxon>Bacillati</taxon>
        <taxon>Actinomycetota</taxon>
        <taxon>Actinomycetes</taxon>
        <taxon>Micromonosporales</taxon>
        <taxon>Micromonosporaceae</taxon>
        <taxon>Micromonospora</taxon>
    </lineage>
</organism>
<dbReference type="RefSeq" id="WP_091550930.1">
    <property type="nucleotide sequence ID" value="NZ_FNPH01000001.1"/>
</dbReference>
<accession>A0A1H3GTI1</accession>
<evidence type="ECO:0000256" key="1">
    <source>
        <dbReference type="SAM" id="MobiDB-lite"/>
    </source>
</evidence>
<gene>
    <name evidence="2" type="ORF">SAMN05444365_101557</name>
</gene>
<name>A0A1H3GTI1_9ACTN</name>
<keyword evidence="3" id="KW-1185">Reference proteome</keyword>
<dbReference type="STRING" id="405436.SAMN05444365_101557"/>
<protein>
    <recommendedName>
        <fullName evidence="4">Peptidase MA superfamily</fullName>
    </recommendedName>
</protein>
<proteinExistence type="predicted"/>
<feature type="compositionally biased region" description="Pro residues" evidence="1">
    <location>
        <begin position="54"/>
        <end position="66"/>
    </location>
</feature>
<sequence length="437" mass="47243">MTDPGSDRPSGRRWPLWLGLGLALTLLACVLPVGLAAKYVDRLPDAAGAAARSTPPPARSPRPGDPTPVAQAWLRERIAELLQQQAAALLRGDERGFVAVADPASPAAGALKRQFRALRALRVTAWQPRVDTVPIRVAGGVEWRVRVSYQHCFVVASCRTGPVVMESRWRDAAGRLRMVAVESSLSAREGPRPWAVSDLVVAVGRRALVATTPAHRKLLPGLLAEAEAAAVVADRYAVGEARPDRYRVFYAGAAEWRRWYGGGRPSWTAGYAVAVGGGHYEVVLNGGRLHSTVLGDLLRHELTHAASLPDQGYRDGGNWWLVEGMAELAGAGGRPVRQYDGLPELRRLLQSDAWNGRLETAEAAAAADDWDVTARYAIGYLAVRHLVDRFGERQLLAFFAAVVHDGATPEAAARQVFGEEWPTLQDDCVAYLRAAAG</sequence>
<evidence type="ECO:0008006" key="4">
    <source>
        <dbReference type="Google" id="ProtNLM"/>
    </source>
</evidence>
<dbReference type="EMBL" id="FNPH01000001">
    <property type="protein sequence ID" value="SDY06632.1"/>
    <property type="molecule type" value="Genomic_DNA"/>
</dbReference>
<evidence type="ECO:0000313" key="2">
    <source>
        <dbReference type="EMBL" id="SDY06632.1"/>
    </source>
</evidence>
<reference evidence="3" key="1">
    <citation type="submission" date="2016-10" db="EMBL/GenBank/DDBJ databases">
        <authorList>
            <person name="Varghese N."/>
            <person name="Submissions S."/>
        </authorList>
    </citation>
    <scope>NUCLEOTIDE SEQUENCE [LARGE SCALE GENOMIC DNA]</scope>
    <source>
        <strain evidence="3">DSM 45245</strain>
    </source>
</reference>